<keyword evidence="2" id="KW-1185">Reference proteome</keyword>
<accession>A0AAV2A946</accession>
<name>A0AAV2A946_9ARAC</name>
<dbReference type="Proteomes" id="UP001497382">
    <property type="component" value="Unassembled WGS sequence"/>
</dbReference>
<reference evidence="1 2" key="1">
    <citation type="submission" date="2024-04" db="EMBL/GenBank/DDBJ databases">
        <authorList>
            <person name="Rising A."/>
            <person name="Reimegard J."/>
            <person name="Sonavane S."/>
            <person name="Akerstrom W."/>
            <person name="Nylinder S."/>
            <person name="Hedman E."/>
            <person name="Kallberg Y."/>
        </authorList>
    </citation>
    <scope>NUCLEOTIDE SEQUENCE [LARGE SCALE GENOMIC DNA]</scope>
</reference>
<dbReference type="AlphaFoldDB" id="A0AAV2A946"/>
<dbReference type="EMBL" id="CAXIEN010000128">
    <property type="protein sequence ID" value="CAL1280116.1"/>
    <property type="molecule type" value="Genomic_DNA"/>
</dbReference>
<evidence type="ECO:0000313" key="2">
    <source>
        <dbReference type="Proteomes" id="UP001497382"/>
    </source>
</evidence>
<protein>
    <submittedName>
        <fullName evidence="1">Uncharacterized protein</fullName>
    </submittedName>
</protein>
<evidence type="ECO:0000313" key="1">
    <source>
        <dbReference type="EMBL" id="CAL1280116.1"/>
    </source>
</evidence>
<comment type="caution">
    <text evidence="1">The sequence shown here is derived from an EMBL/GenBank/DDBJ whole genome shotgun (WGS) entry which is preliminary data.</text>
</comment>
<sequence>MFTIRNLELLETLNNCFWNCQMTILQSNLLEMHKMKADIVLPEDTP</sequence>
<gene>
    <name evidence="1" type="ORF">LARSCL_LOCUS10778</name>
</gene>
<proteinExistence type="predicted"/>
<organism evidence="1 2">
    <name type="scientific">Larinioides sclopetarius</name>
    <dbReference type="NCBI Taxonomy" id="280406"/>
    <lineage>
        <taxon>Eukaryota</taxon>
        <taxon>Metazoa</taxon>
        <taxon>Ecdysozoa</taxon>
        <taxon>Arthropoda</taxon>
        <taxon>Chelicerata</taxon>
        <taxon>Arachnida</taxon>
        <taxon>Araneae</taxon>
        <taxon>Araneomorphae</taxon>
        <taxon>Entelegynae</taxon>
        <taxon>Araneoidea</taxon>
        <taxon>Araneidae</taxon>
        <taxon>Larinioides</taxon>
    </lineage>
</organism>